<evidence type="ECO:0000256" key="6">
    <source>
        <dbReference type="PIRSR" id="PIRSR002419-1"/>
    </source>
</evidence>
<dbReference type="PRINTS" id="PR00259">
    <property type="entry name" value="TMFOUR"/>
</dbReference>
<dbReference type="Proteomes" id="UP000030746">
    <property type="component" value="Unassembled WGS sequence"/>
</dbReference>
<evidence type="ECO:0000256" key="4">
    <source>
        <dbReference type="ARBA" id="ARBA00022989"/>
    </source>
</evidence>
<evidence type="ECO:0000313" key="9">
    <source>
        <dbReference type="Proteomes" id="UP000030746"/>
    </source>
</evidence>
<feature type="transmembrane region" description="Helical" evidence="7">
    <location>
        <begin position="84"/>
        <end position="108"/>
    </location>
</feature>
<feature type="transmembrane region" description="Helical" evidence="7">
    <location>
        <begin position="194"/>
        <end position="222"/>
    </location>
</feature>
<dbReference type="PANTHER" id="PTHR19282:SF544">
    <property type="entry name" value="TETRASPANIN"/>
    <property type="match status" value="1"/>
</dbReference>
<dbReference type="GO" id="GO:0005886">
    <property type="term" value="C:plasma membrane"/>
    <property type="evidence" value="ECO:0007669"/>
    <property type="project" value="TreeGrafter"/>
</dbReference>
<organism evidence="8 9">
    <name type="scientific">Lottia gigantea</name>
    <name type="common">Giant owl limpet</name>
    <dbReference type="NCBI Taxonomy" id="225164"/>
    <lineage>
        <taxon>Eukaryota</taxon>
        <taxon>Metazoa</taxon>
        <taxon>Spiralia</taxon>
        <taxon>Lophotrochozoa</taxon>
        <taxon>Mollusca</taxon>
        <taxon>Gastropoda</taxon>
        <taxon>Patellogastropoda</taxon>
        <taxon>Lottioidea</taxon>
        <taxon>Lottiidae</taxon>
        <taxon>Lottia</taxon>
    </lineage>
</organism>
<feature type="transmembrane region" description="Helical" evidence="7">
    <location>
        <begin position="55"/>
        <end position="77"/>
    </location>
</feature>
<accession>V3ZWI3</accession>
<sequence>MASESAFKIVKILFIFLNVLFFLMGVAMVGIGIYVQITQSNFLALLPKYEYVNVVGVMIAAGIIVLVVTFIGFCGAWMESQCMLIIYFTAVLVVFALEIAVGIIGFIYRDEIDGTLENQLLQGLKDPERRGSWDIIQKQFRCCGVNSASDWQTDASSSVPDSCCQYRGCGTTGMANAYRSGCYTKSQEFIKNNFYTLGAAGIGLGVLQIFLMAIALAMVCCIRKRAVYTA</sequence>
<evidence type="ECO:0000256" key="5">
    <source>
        <dbReference type="ARBA" id="ARBA00023136"/>
    </source>
</evidence>
<dbReference type="OMA" id="DSCCDGP"/>
<keyword evidence="4 7" id="KW-1133">Transmembrane helix</keyword>
<dbReference type="InterPro" id="IPR000301">
    <property type="entry name" value="Tetraspanin_animals"/>
</dbReference>
<evidence type="ECO:0000256" key="2">
    <source>
        <dbReference type="ARBA" id="ARBA00006840"/>
    </source>
</evidence>
<evidence type="ECO:0000256" key="7">
    <source>
        <dbReference type="RuleBase" id="RU361218"/>
    </source>
</evidence>
<feature type="transmembrane region" description="Helical" evidence="7">
    <location>
        <begin position="12"/>
        <end position="35"/>
    </location>
</feature>
<name>V3ZWI3_LOTGI</name>
<dbReference type="Pfam" id="PF00335">
    <property type="entry name" value="Tetraspanin"/>
    <property type="match status" value="1"/>
</dbReference>
<comment type="subcellular location">
    <subcellularLocation>
        <location evidence="1 7">Membrane</location>
        <topology evidence="1 7">Multi-pass membrane protein</topology>
    </subcellularLocation>
</comment>
<dbReference type="KEGG" id="lgi:LOTGIDRAFT_235152"/>
<dbReference type="OrthoDB" id="432835at2759"/>
<reference evidence="8 9" key="1">
    <citation type="journal article" date="2013" name="Nature">
        <title>Insights into bilaterian evolution from three spiralian genomes.</title>
        <authorList>
            <person name="Simakov O."/>
            <person name="Marletaz F."/>
            <person name="Cho S.J."/>
            <person name="Edsinger-Gonzales E."/>
            <person name="Havlak P."/>
            <person name="Hellsten U."/>
            <person name="Kuo D.H."/>
            <person name="Larsson T."/>
            <person name="Lv J."/>
            <person name="Arendt D."/>
            <person name="Savage R."/>
            <person name="Osoegawa K."/>
            <person name="de Jong P."/>
            <person name="Grimwood J."/>
            <person name="Chapman J.A."/>
            <person name="Shapiro H."/>
            <person name="Aerts A."/>
            <person name="Otillar R.P."/>
            <person name="Terry A.Y."/>
            <person name="Boore J.L."/>
            <person name="Grigoriev I.V."/>
            <person name="Lindberg D.R."/>
            <person name="Seaver E.C."/>
            <person name="Weisblat D.A."/>
            <person name="Putnam N.H."/>
            <person name="Rokhsar D.S."/>
        </authorList>
    </citation>
    <scope>NUCLEOTIDE SEQUENCE [LARGE SCALE GENOMIC DNA]</scope>
</reference>
<dbReference type="SUPFAM" id="SSF48652">
    <property type="entry name" value="Tetraspanin"/>
    <property type="match status" value="1"/>
</dbReference>
<dbReference type="PIRSF" id="PIRSF002419">
    <property type="entry name" value="Tetraspanin"/>
    <property type="match status" value="1"/>
</dbReference>
<keyword evidence="3 7" id="KW-0812">Transmembrane</keyword>
<dbReference type="STRING" id="225164.V3ZWI3"/>
<evidence type="ECO:0000256" key="3">
    <source>
        <dbReference type="ARBA" id="ARBA00022692"/>
    </source>
</evidence>
<dbReference type="InterPro" id="IPR008952">
    <property type="entry name" value="Tetraspanin_EC2_sf"/>
</dbReference>
<comment type="similarity">
    <text evidence="2 7">Belongs to the tetraspanin (TM4SF) family.</text>
</comment>
<dbReference type="HOGENOM" id="CLU_055524_6_1_1"/>
<dbReference type="EMBL" id="KB202954">
    <property type="protein sequence ID" value="ESO86955.1"/>
    <property type="molecule type" value="Genomic_DNA"/>
</dbReference>
<evidence type="ECO:0000313" key="8">
    <source>
        <dbReference type="EMBL" id="ESO86955.1"/>
    </source>
</evidence>
<dbReference type="RefSeq" id="XP_009062352.1">
    <property type="nucleotide sequence ID" value="XM_009064104.1"/>
</dbReference>
<keyword evidence="9" id="KW-1185">Reference proteome</keyword>
<keyword evidence="6" id="KW-1015">Disulfide bond</keyword>
<dbReference type="InterPro" id="IPR018499">
    <property type="entry name" value="Tetraspanin/Peripherin"/>
</dbReference>
<protein>
    <recommendedName>
        <fullName evidence="7">Tetraspanin</fullName>
    </recommendedName>
</protein>
<keyword evidence="5 7" id="KW-0472">Membrane</keyword>
<gene>
    <name evidence="8" type="ORF">LOTGIDRAFT_235152</name>
</gene>
<feature type="disulfide bond" evidence="6">
    <location>
        <begin position="143"/>
        <end position="164"/>
    </location>
</feature>
<dbReference type="Gene3D" id="1.10.1450.10">
    <property type="entry name" value="Tetraspanin"/>
    <property type="match status" value="1"/>
</dbReference>
<evidence type="ECO:0000256" key="1">
    <source>
        <dbReference type="ARBA" id="ARBA00004141"/>
    </source>
</evidence>
<dbReference type="AlphaFoldDB" id="V3ZWI3"/>
<dbReference type="GeneID" id="20249765"/>
<dbReference type="CTD" id="20249765"/>
<dbReference type="PANTHER" id="PTHR19282">
    <property type="entry name" value="TETRASPANIN"/>
    <property type="match status" value="1"/>
</dbReference>
<proteinExistence type="inferred from homology"/>
<feature type="disulfide bond" evidence="6">
    <location>
        <begin position="142"/>
        <end position="182"/>
    </location>
</feature>